<dbReference type="KEGG" id="tpla:ElP_63490"/>
<dbReference type="InterPro" id="IPR029058">
    <property type="entry name" value="AB_hydrolase_fold"/>
</dbReference>
<proteinExistence type="predicted"/>
<feature type="compositionally biased region" description="Basic and acidic residues" evidence="1">
    <location>
        <begin position="36"/>
        <end position="46"/>
    </location>
</feature>
<dbReference type="PANTHER" id="PTHR43798">
    <property type="entry name" value="MONOACYLGLYCEROL LIPASE"/>
    <property type="match status" value="1"/>
</dbReference>
<feature type="transmembrane region" description="Helical" evidence="2">
    <location>
        <begin position="69"/>
        <end position="95"/>
    </location>
</feature>
<dbReference type="GO" id="GO:0047372">
    <property type="term" value="F:monoacylglycerol lipase activity"/>
    <property type="evidence" value="ECO:0007669"/>
    <property type="project" value="TreeGrafter"/>
</dbReference>
<dbReference type="Proteomes" id="UP000317835">
    <property type="component" value="Chromosome"/>
</dbReference>
<evidence type="ECO:0000256" key="1">
    <source>
        <dbReference type="SAM" id="MobiDB-lite"/>
    </source>
</evidence>
<dbReference type="OrthoDB" id="9808398at2"/>
<evidence type="ECO:0000256" key="2">
    <source>
        <dbReference type="SAM" id="Phobius"/>
    </source>
</evidence>
<dbReference type="RefSeq" id="WP_145276847.1">
    <property type="nucleotide sequence ID" value="NZ_CP036426.1"/>
</dbReference>
<dbReference type="InterPro" id="IPR050266">
    <property type="entry name" value="AB_hydrolase_sf"/>
</dbReference>
<keyword evidence="2" id="KW-1133">Transmembrane helix</keyword>
<protein>
    <submittedName>
        <fullName evidence="4">Lipase 3</fullName>
        <ecNumber evidence="4">3.1.1.3</ecNumber>
    </submittedName>
</protein>
<name>A0A518HC07_9BACT</name>
<dbReference type="GO" id="GO:0004806">
    <property type="term" value="F:triacylglycerol lipase activity"/>
    <property type="evidence" value="ECO:0007669"/>
    <property type="project" value="UniProtKB-EC"/>
</dbReference>
<feature type="region of interest" description="Disordered" evidence="1">
    <location>
        <begin position="36"/>
        <end position="62"/>
    </location>
</feature>
<dbReference type="EMBL" id="CP036426">
    <property type="protein sequence ID" value="QDV38394.1"/>
    <property type="molecule type" value="Genomic_DNA"/>
</dbReference>
<gene>
    <name evidence="4" type="primary">lip3</name>
    <name evidence="4" type="ORF">ElP_63490</name>
</gene>
<accession>A0A518HC07</accession>
<organism evidence="4 5">
    <name type="scientific">Tautonia plasticadhaerens</name>
    <dbReference type="NCBI Taxonomy" id="2527974"/>
    <lineage>
        <taxon>Bacteria</taxon>
        <taxon>Pseudomonadati</taxon>
        <taxon>Planctomycetota</taxon>
        <taxon>Planctomycetia</taxon>
        <taxon>Isosphaerales</taxon>
        <taxon>Isosphaeraceae</taxon>
        <taxon>Tautonia</taxon>
    </lineage>
</organism>
<feature type="transmembrane region" description="Helical" evidence="2">
    <location>
        <begin position="6"/>
        <end position="28"/>
    </location>
</feature>
<dbReference type="GO" id="GO:0016020">
    <property type="term" value="C:membrane"/>
    <property type="evidence" value="ECO:0007669"/>
    <property type="project" value="TreeGrafter"/>
</dbReference>
<keyword evidence="2" id="KW-0472">Membrane</keyword>
<dbReference type="InterPro" id="IPR000073">
    <property type="entry name" value="AB_hydrolase_1"/>
</dbReference>
<keyword evidence="5" id="KW-1185">Reference proteome</keyword>
<dbReference type="SUPFAM" id="SSF53474">
    <property type="entry name" value="alpha/beta-Hydrolases"/>
    <property type="match status" value="1"/>
</dbReference>
<sequence>MMPVQILGIWFRGLFSFAALGLAAYLLYRGFEEVRDHPDPPPDRPELAGVADGTDTDARGEEGEHRARVMAYFIGGGTLLALSLLGGPGLVPLLLARGGGAGPEVSDGETHRLARPDGSELHVVIDGPPDAPTIVLTHGWGANRDEWLELRHHLAGRFRLIMWDLPGLGRSKRPDNRDYRLETLAGHLDAVVELAGGRPVVLLGHSIGGMITLTYCQQFPGAIGPKVAGLVLVHTTYTNPVRTTKNAPLYTALEKPLIVPLLHLTIALSPLVWLMNWMSYLNGTLHLSTARQSFAGRQSREQLERATRFAPHGSPAVLARGMFGMLRYDATASLRSIAVPALVVAGDRDPILLPEASERIRDGIPDSRLETLAPARHMGLMEHHERFAREVAAFVEATAGAAGAGPASRPTSRQPR</sequence>
<dbReference type="PANTHER" id="PTHR43798:SF5">
    <property type="entry name" value="MONOACYLGLYCEROL LIPASE ABHD6"/>
    <property type="match status" value="1"/>
</dbReference>
<reference evidence="4 5" key="1">
    <citation type="submission" date="2019-02" db="EMBL/GenBank/DDBJ databases">
        <title>Deep-cultivation of Planctomycetes and their phenomic and genomic characterization uncovers novel biology.</title>
        <authorList>
            <person name="Wiegand S."/>
            <person name="Jogler M."/>
            <person name="Boedeker C."/>
            <person name="Pinto D."/>
            <person name="Vollmers J."/>
            <person name="Rivas-Marin E."/>
            <person name="Kohn T."/>
            <person name="Peeters S.H."/>
            <person name="Heuer A."/>
            <person name="Rast P."/>
            <person name="Oberbeckmann S."/>
            <person name="Bunk B."/>
            <person name="Jeske O."/>
            <person name="Meyerdierks A."/>
            <person name="Storesund J.E."/>
            <person name="Kallscheuer N."/>
            <person name="Luecker S."/>
            <person name="Lage O.M."/>
            <person name="Pohl T."/>
            <person name="Merkel B.J."/>
            <person name="Hornburger P."/>
            <person name="Mueller R.-W."/>
            <person name="Bruemmer F."/>
            <person name="Labrenz M."/>
            <person name="Spormann A.M."/>
            <person name="Op den Camp H."/>
            <person name="Overmann J."/>
            <person name="Amann R."/>
            <person name="Jetten M.S.M."/>
            <person name="Mascher T."/>
            <person name="Medema M.H."/>
            <person name="Devos D.P."/>
            <person name="Kaster A.-K."/>
            <person name="Ovreas L."/>
            <person name="Rohde M."/>
            <person name="Galperin M.Y."/>
            <person name="Jogler C."/>
        </authorList>
    </citation>
    <scope>NUCLEOTIDE SEQUENCE [LARGE SCALE GENOMIC DNA]</scope>
    <source>
        <strain evidence="4 5">ElP</strain>
    </source>
</reference>
<dbReference type="EC" id="3.1.1.3" evidence="4"/>
<dbReference type="GO" id="GO:0046464">
    <property type="term" value="P:acylglycerol catabolic process"/>
    <property type="evidence" value="ECO:0007669"/>
    <property type="project" value="TreeGrafter"/>
</dbReference>
<evidence type="ECO:0000259" key="3">
    <source>
        <dbReference type="Pfam" id="PF12697"/>
    </source>
</evidence>
<keyword evidence="2" id="KW-0812">Transmembrane</keyword>
<feature type="domain" description="AB hydrolase-1" evidence="3">
    <location>
        <begin position="134"/>
        <end position="389"/>
    </location>
</feature>
<dbReference type="AlphaFoldDB" id="A0A518HC07"/>
<dbReference type="Gene3D" id="3.40.50.1820">
    <property type="entry name" value="alpha/beta hydrolase"/>
    <property type="match status" value="1"/>
</dbReference>
<evidence type="ECO:0000313" key="5">
    <source>
        <dbReference type="Proteomes" id="UP000317835"/>
    </source>
</evidence>
<keyword evidence="4" id="KW-0378">Hydrolase</keyword>
<evidence type="ECO:0000313" key="4">
    <source>
        <dbReference type="EMBL" id="QDV38394.1"/>
    </source>
</evidence>
<dbReference type="Pfam" id="PF12697">
    <property type="entry name" value="Abhydrolase_6"/>
    <property type="match status" value="1"/>
</dbReference>